<name>A0A6C0D473_9ZZZZ</name>
<protein>
    <submittedName>
        <fullName evidence="1">Uncharacterized protein</fullName>
    </submittedName>
</protein>
<proteinExistence type="predicted"/>
<accession>A0A6C0D473</accession>
<dbReference type="AlphaFoldDB" id="A0A6C0D473"/>
<reference evidence="1" key="1">
    <citation type="journal article" date="2020" name="Nature">
        <title>Giant virus diversity and host interactions through global metagenomics.</title>
        <authorList>
            <person name="Schulz F."/>
            <person name="Roux S."/>
            <person name="Paez-Espino D."/>
            <person name="Jungbluth S."/>
            <person name="Walsh D.A."/>
            <person name="Denef V.J."/>
            <person name="McMahon K.D."/>
            <person name="Konstantinidis K.T."/>
            <person name="Eloe-Fadrosh E.A."/>
            <person name="Kyrpides N.C."/>
            <person name="Woyke T."/>
        </authorList>
    </citation>
    <scope>NUCLEOTIDE SEQUENCE</scope>
    <source>
        <strain evidence="1">GVMAG-M-3300023174-111</strain>
    </source>
</reference>
<dbReference type="EMBL" id="MN739531">
    <property type="protein sequence ID" value="QHT11182.1"/>
    <property type="molecule type" value="Genomic_DNA"/>
</dbReference>
<evidence type="ECO:0000313" key="1">
    <source>
        <dbReference type="EMBL" id="QHT11182.1"/>
    </source>
</evidence>
<sequence length="113" mass="13255">MVCSICKQEFIQTTSQCEYINKKTEMDEYFSTLVDELSNVNKYNDKTYVKLWKQIIKCEALILPPGKNPNKCIIEKCHNKICDYCFTRKTEMCIECNPPPLENTHKHHNSSQS</sequence>
<organism evidence="1">
    <name type="scientific">viral metagenome</name>
    <dbReference type="NCBI Taxonomy" id="1070528"/>
    <lineage>
        <taxon>unclassified sequences</taxon>
        <taxon>metagenomes</taxon>
        <taxon>organismal metagenomes</taxon>
    </lineage>
</organism>